<dbReference type="RefSeq" id="WP_186411676.1">
    <property type="nucleotide sequence ID" value="NZ_FLQY01000268.1"/>
</dbReference>
<keyword evidence="1" id="KW-0472">Membrane</keyword>
<evidence type="ECO:0000313" key="2">
    <source>
        <dbReference type="EMBL" id="SBT09664.1"/>
    </source>
</evidence>
<feature type="transmembrane region" description="Helical" evidence="1">
    <location>
        <begin position="6"/>
        <end position="25"/>
    </location>
</feature>
<dbReference type="AlphaFoldDB" id="A0A1A8XXF0"/>
<feature type="transmembrane region" description="Helical" evidence="1">
    <location>
        <begin position="54"/>
        <end position="74"/>
    </location>
</feature>
<dbReference type="Proteomes" id="UP000199600">
    <property type="component" value="Unassembled WGS sequence"/>
</dbReference>
<evidence type="ECO:0000313" key="3">
    <source>
        <dbReference type="Proteomes" id="UP000199600"/>
    </source>
</evidence>
<sequence length="124" mass="14161">MVFDISVAMTWILFLALFPITFFWLRRAWRILAKGDYSEVALKRGEPPANARKFAPYCAGINLIGGCILIWDIINILLGAMAYDTWSAIAGMTIWFKFIADFILSRHAHPWGKQADKNHTDKKV</sequence>
<keyword evidence="3" id="KW-1185">Reference proteome</keyword>
<keyword evidence="1" id="KW-0812">Transmembrane</keyword>
<name>A0A1A8XXF0_9RHOO</name>
<evidence type="ECO:0008006" key="4">
    <source>
        <dbReference type="Google" id="ProtNLM"/>
    </source>
</evidence>
<proteinExistence type="predicted"/>
<organism evidence="2 3">
    <name type="scientific">Candidatus Propionivibrio aalborgensis</name>
    <dbReference type="NCBI Taxonomy" id="1860101"/>
    <lineage>
        <taxon>Bacteria</taxon>
        <taxon>Pseudomonadati</taxon>
        <taxon>Pseudomonadota</taxon>
        <taxon>Betaproteobacteria</taxon>
        <taxon>Rhodocyclales</taxon>
        <taxon>Rhodocyclaceae</taxon>
        <taxon>Propionivibrio</taxon>
    </lineage>
</organism>
<evidence type="ECO:0000256" key="1">
    <source>
        <dbReference type="SAM" id="Phobius"/>
    </source>
</evidence>
<feature type="transmembrane region" description="Helical" evidence="1">
    <location>
        <begin position="86"/>
        <end position="104"/>
    </location>
</feature>
<protein>
    <recommendedName>
        <fullName evidence="4">DUF3784 domain-containing protein</fullName>
    </recommendedName>
</protein>
<accession>A0A1A8XXF0</accession>
<keyword evidence="1" id="KW-1133">Transmembrane helix</keyword>
<dbReference type="EMBL" id="FLQY01000268">
    <property type="protein sequence ID" value="SBT09664.1"/>
    <property type="molecule type" value="Genomic_DNA"/>
</dbReference>
<gene>
    <name evidence="2" type="ORF">PROAA_340003</name>
</gene>
<reference evidence="2 3" key="1">
    <citation type="submission" date="2016-06" db="EMBL/GenBank/DDBJ databases">
        <authorList>
            <person name="Kjaerup R.B."/>
            <person name="Dalgaard T.S."/>
            <person name="Juul-Madsen H.R."/>
        </authorList>
    </citation>
    <scope>NUCLEOTIDE SEQUENCE [LARGE SCALE GENOMIC DNA]</scope>
    <source>
        <strain evidence="2">2</strain>
    </source>
</reference>